<comment type="catalytic activity">
    <reaction evidence="1">
        <text>S-ubiquitinyl-[E2 ubiquitin-conjugating enzyme]-L-cysteine + [acceptor protein]-L-lysine = [E2 ubiquitin-conjugating enzyme]-L-cysteine + N(6)-ubiquitinyl-[acceptor protein]-L-lysine.</text>
        <dbReference type="EC" id="2.3.2.27"/>
    </reaction>
</comment>
<accession>A0A8H7VP55</accession>
<feature type="region of interest" description="Disordered" evidence="9">
    <location>
        <begin position="453"/>
        <end position="531"/>
    </location>
</feature>
<dbReference type="Pfam" id="PF13639">
    <property type="entry name" value="zf-RING_2"/>
    <property type="match status" value="1"/>
</dbReference>
<dbReference type="PROSITE" id="PS50089">
    <property type="entry name" value="ZF_RING_2"/>
    <property type="match status" value="1"/>
</dbReference>
<dbReference type="InterPro" id="IPR039525">
    <property type="entry name" value="RNF126-like_zinc-ribbon"/>
</dbReference>
<evidence type="ECO:0000256" key="3">
    <source>
        <dbReference type="ARBA" id="ARBA00022679"/>
    </source>
</evidence>
<evidence type="ECO:0000256" key="5">
    <source>
        <dbReference type="ARBA" id="ARBA00022771"/>
    </source>
</evidence>
<keyword evidence="4" id="KW-0479">Metal-binding</keyword>
<keyword evidence="6" id="KW-0833">Ubl conjugation pathway</keyword>
<evidence type="ECO:0000256" key="1">
    <source>
        <dbReference type="ARBA" id="ARBA00000900"/>
    </source>
</evidence>
<feature type="compositionally biased region" description="Polar residues" evidence="9">
    <location>
        <begin position="69"/>
        <end position="92"/>
    </location>
</feature>
<keyword evidence="12" id="KW-1185">Reference proteome</keyword>
<feature type="region of interest" description="Disordered" evidence="9">
    <location>
        <begin position="384"/>
        <end position="433"/>
    </location>
</feature>
<dbReference type="EC" id="2.3.2.27" evidence="2"/>
<dbReference type="InterPro" id="IPR051834">
    <property type="entry name" value="RING_finger_E3_ligase"/>
</dbReference>
<comment type="caution">
    <text evidence="11">The sequence shown here is derived from an EMBL/GenBank/DDBJ whole genome shotgun (WGS) entry which is preliminary data.</text>
</comment>
<organism evidence="11 12">
    <name type="scientific">Circinella minor</name>
    <dbReference type="NCBI Taxonomy" id="1195481"/>
    <lineage>
        <taxon>Eukaryota</taxon>
        <taxon>Fungi</taxon>
        <taxon>Fungi incertae sedis</taxon>
        <taxon>Mucoromycota</taxon>
        <taxon>Mucoromycotina</taxon>
        <taxon>Mucoromycetes</taxon>
        <taxon>Mucorales</taxon>
        <taxon>Lichtheimiaceae</taxon>
        <taxon>Circinella</taxon>
    </lineage>
</organism>
<keyword evidence="3" id="KW-0808">Transferase</keyword>
<feature type="compositionally biased region" description="Low complexity" evidence="9">
    <location>
        <begin position="421"/>
        <end position="431"/>
    </location>
</feature>
<feature type="compositionally biased region" description="Basic and acidic residues" evidence="9">
    <location>
        <begin position="384"/>
        <end position="396"/>
    </location>
</feature>
<dbReference type="GO" id="GO:0061630">
    <property type="term" value="F:ubiquitin protein ligase activity"/>
    <property type="evidence" value="ECO:0007669"/>
    <property type="project" value="UniProtKB-EC"/>
</dbReference>
<dbReference type="GO" id="GO:0008270">
    <property type="term" value="F:zinc ion binding"/>
    <property type="evidence" value="ECO:0007669"/>
    <property type="project" value="UniProtKB-KW"/>
</dbReference>
<name>A0A8H7VP55_9FUNG</name>
<feature type="region of interest" description="Disordered" evidence="9">
    <location>
        <begin position="1"/>
        <end position="23"/>
    </location>
</feature>
<evidence type="ECO:0000313" key="11">
    <source>
        <dbReference type="EMBL" id="KAG2227870.1"/>
    </source>
</evidence>
<feature type="compositionally biased region" description="Gly residues" evidence="9">
    <location>
        <begin position="122"/>
        <end position="136"/>
    </location>
</feature>
<proteinExistence type="predicted"/>
<evidence type="ECO:0000259" key="10">
    <source>
        <dbReference type="PROSITE" id="PS50089"/>
    </source>
</evidence>
<gene>
    <name evidence="11" type="ORF">INT45_002108</name>
</gene>
<keyword evidence="7" id="KW-0862">Zinc</keyword>
<feature type="region of interest" description="Disordered" evidence="9">
    <location>
        <begin position="60"/>
        <end position="92"/>
    </location>
</feature>
<dbReference type="GO" id="GO:0016567">
    <property type="term" value="P:protein ubiquitination"/>
    <property type="evidence" value="ECO:0007669"/>
    <property type="project" value="UniProtKB-ARBA"/>
</dbReference>
<dbReference type="AlphaFoldDB" id="A0A8H7VP55"/>
<evidence type="ECO:0000256" key="4">
    <source>
        <dbReference type="ARBA" id="ARBA00022723"/>
    </source>
</evidence>
<dbReference type="GO" id="GO:0005634">
    <property type="term" value="C:nucleus"/>
    <property type="evidence" value="ECO:0007669"/>
    <property type="project" value="TreeGrafter"/>
</dbReference>
<evidence type="ECO:0000256" key="6">
    <source>
        <dbReference type="ARBA" id="ARBA00022786"/>
    </source>
</evidence>
<feature type="region of interest" description="Disordered" evidence="9">
    <location>
        <begin position="113"/>
        <end position="143"/>
    </location>
</feature>
<evidence type="ECO:0000256" key="9">
    <source>
        <dbReference type="SAM" id="MobiDB-lite"/>
    </source>
</evidence>
<dbReference type="Gene3D" id="3.30.40.10">
    <property type="entry name" value="Zinc/RING finger domain, C3HC4 (zinc finger)"/>
    <property type="match status" value="1"/>
</dbReference>
<dbReference type="Proteomes" id="UP000646827">
    <property type="component" value="Unassembled WGS sequence"/>
</dbReference>
<evidence type="ECO:0000256" key="7">
    <source>
        <dbReference type="ARBA" id="ARBA00022833"/>
    </source>
</evidence>
<feature type="compositionally biased region" description="Low complexity" evidence="9">
    <location>
        <begin position="1"/>
        <end position="22"/>
    </location>
</feature>
<evidence type="ECO:0000313" key="12">
    <source>
        <dbReference type="Proteomes" id="UP000646827"/>
    </source>
</evidence>
<feature type="compositionally biased region" description="Polar residues" evidence="9">
    <location>
        <begin position="513"/>
        <end position="524"/>
    </location>
</feature>
<dbReference type="InterPro" id="IPR001841">
    <property type="entry name" value="Znf_RING"/>
</dbReference>
<dbReference type="PANTHER" id="PTHR45931:SF3">
    <property type="entry name" value="RING ZINC FINGER-CONTAINING PROTEIN"/>
    <property type="match status" value="1"/>
</dbReference>
<sequence>MSSSPSSHTEESQQQQQQQQSPRYWCYTCNSEVPIYMAPDPTCQRCNEQFIEEIDSENDPQSFLAGAPATNTSTIDSQAQSENAGQTGDNQPHQAFFRYETGDDDDIFHFFAPMGGRPSTEGGLGSGGLGGTGGSDEPGNLNQQPLATMIQNLLTSMLGPAAEGMQQQQQQQRSGGGENEGTTTSGDQQPPTSTTGEREEGDNESQSQRTPRRPTPVVFYGSMTDGNMQFRPMNIPSQQNQGEGENQEGQGGDENRPPNNFANLFQLLSTLVGSSEGGFVGNPDDYVFSQTALDNIISQLMEQTSGRNAPPPAPETVIDSLPKRKLTEEEIVQQIDCAVCKDEFEKTEQVIELPCTHVFHEDCIKPWLKVNGTCPVCRHSVIGEKEESSNTDREESNTSPSSEQPSGQSSNAQAPPPPSPQNNNNQTPDPASTLSSLLFEGARRIYNDRSPAATWHTTIPGPFTWGPGGRTTNNPTTNNDNNNNNNSNSNSNDSTTNNNSSNDNNANDNNNTQQQSSADPNNTDPMDLDLD</sequence>
<feature type="compositionally biased region" description="Low complexity" evidence="9">
    <location>
        <begin position="471"/>
        <end position="512"/>
    </location>
</feature>
<keyword evidence="5 8" id="KW-0863">Zinc-finger</keyword>
<feature type="domain" description="RING-type" evidence="10">
    <location>
        <begin position="337"/>
        <end position="378"/>
    </location>
</feature>
<feature type="region of interest" description="Disordered" evidence="9">
    <location>
        <begin position="161"/>
        <end position="260"/>
    </location>
</feature>
<dbReference type="SMART" id="SM00184">
    <property type="entry name" value="RING"/>
    <property type="match status" value="1"/>
</dbReference>
<dbReference type="EMBL" id="JAEPRB010000004">
    <property type="protein sequence ID" value="KAG2227870.1"/>
    <property type="molecule type" value="Genomic_DNA"/>
</dbReference>
<feature type="compositionally biased region" description="Low complexity" evidence="9">
    <location>
        <begin position="399"/>
        <end position="413"/>
    </location>
</feature>
<dbReference type="InterPro" id="IPR013083">
    <property type="entry name" value="Znf_RING/FYVE/PHD"/>
</dbReference>
<dbReference type="SUPFAM" id="SSF57850">
    <property type="entry name" value="RING/U-box"/>
    <property type="match status" value="1"/>
</dbReference>
<dbReference type="PANTHER" id="PTHR45931">
    <property type="entry name" value="SI:CH211-59O9.10"/>
    <property type="match status" value="1"/>
</dbReference>
<evidence type="ECO:0000256" key="2">
    <source>
        <dbReference type="ARBA" id="ARBA00012483"/>
    </source>
</evidence>
<dbReference type="OrthoDB" id="8062037at2759"/>
<dbReference type="CDD" id="cd16667">
    <property type="entry name" value="RING-H2_RNF126-like"/>
    <property type="match status" value="1"/>
</dbReference>
<dbReference type="FunFam" id="3.30.40.10:FF:000127">
    <property type="entry name" value="E3 ubiquitin-protein ligase RNF181"/>
    <property type="match status" value="1"/>
</dbReference>
<feature type="compositionally biased region" description="Low complexity" evidence="9">
    <location>
        <begin position="238"/>
        <end position="248"/>
    </location>
</feature>
<dbReference type="Pfam" id="PF14369">
    <property type="entry name" value="Zn_ribbon_19"/>
    <property type="match status" value="1"/>
</dbReference>
<protein>
    <recommendedName>
        <fullName evidence="2">RING-type E3 ubiquitin transferase</fullName>
        <ecNumber evidence="2">2.3.2.27</ecNumber>
    </recommendedName>
</protein>
<dbReference type="GO" id="GO:0006511">
    <property type="term" value="P:ubiquitin-dependent protein catabolic process"/>
    <property type="evidence" value="ECO:0007669"/>
    <property type="project" value="TreeGrafter"/>
</dbReference>
<reference evidence="11 12" key="1">
    <citation type="submission" date="2020-12" db="EMBL/GenBank/DDBJ databases">
        <title>Metabolic potential, ecology and presence of endohyphal bacteria is reflected in genomic diversity of Mucoromycotina.</title>
        <authorList>
            <person name="Muszewska A."/>
            <person name="Okrasinska A."/>
            <person name="Steczkiewicz K."/>
            <person name="Drgas O."/>
            <person name="Orlowska M."/>
            <person name="Perlinska-Lenart U."/>
            <person name="Aleksandrzak-Piekarczyk T."/>
            <person name="Szatraj K."/>
            <person name="Zielenkiewicz U."/>
            <person name="Pilsyk S."/>
            <person name="Malc E."/>
            <person name="Mieczkowski P."/>
            <person name="Kruszewska J.S."/>
            <person name="Biernat P."/>
            <person name="Pawlowska J."/>
        </authorList>
    </citation>
    <scope>NUCLEOTIDE SEQUENCE [LARGE SCALE GENOMIC DNA]</scope>
    <source>
        <strain evidence="11 12">CBS 142.35</strain>
    </source>
</reference>
<evidence type="ECO:0000256" key="8">
    <source>
        <dbReference type="PROSITE-ProRule" id="PRU00175"/>
    </source>
</evidence>